<accession>A0ACB8BJZ1</accession>
<dbReference type="EMBL" id="MU266408">
    <property type="protein sequence ID" value="KAH7925153.1"/>
    <property type="molecule type" value="Genomic_DNA"/>
</dbReference>
<name>A0ACB8BJZ1_9AGAM</name>
<dbReference type="Proteomes" id="UP000790709">
    <property type="component" value="Unassembled WGS sequence"/>
</dbReference>
<proteinExistence type="predicted"/>
<keyword evidence="2" id="KW-1185">Reference proteome</keyword>
<evidence type="ECO:0000313" key="1">
    <source>
        <dbReference type="EMBL" id="KAH7925153.1"/>
    </source>
</evidence>
<comment type="caution">
    <text evidence="1">The sequence shown here is derived from an EMBL/GenBank/DDBJ whole genome shotgun (WGS) entry which is preliminary data.</text>
</comment>
<protein>
    <submittedName>
        <fullName evidence="1">Uncharacterized protein</fullName>
    </submittedName>
</protein>
<gene>
    <name evidence="1" type="ORF">BV22DRAFT_459426</name>
</gene>
<evidence type="ECO:0000313" key="2">
    <source>
        <dbReference type="Proteomes" id="UP000790709"/>
    </source>
</evidence>
<sequence>MRRNIYATGKLLTGGRDSTIVRATRRMAAFRTTRYRLTCLPRYKTMFVDTMGWSYHSSTSLLALIPTTTIALLTFAAITCSLCWGAKVKSLDKGSDEVLFDPTDSLHVVMASSARGLTGVLKGFSPSGLRENEELRVRIRLVGDGGWALLVDDTNLNSTGTSVDITE</sequence>
<reference evidence="1" key="1">
    <citation type="journal article" date="2021" name="New Phytol.">
        <title>Evolutionary innovations through gain and loss of genes in the ectomycorrhizal Boletales.</title>
        <authorList>
            <person name="Wu G."/>
            <person name="Miyauchi S."/>
            <person name="Morin E."/>
            <person name="Kuo A."/>
            <person name="Drula E."/>
            <person name="Varga T."/>
            <person name="Kohler A."/>
            <person name="Feng B."/>
            <person name="Cao Y."/>
            <person name="Lipzen A."/>
            <person name="Daum C."/>
            <person name="Hundley H."/>
            <person name="Pangilinan J."/>
            <person name="Johnson J."/>
            <person name="Barry K."/>
            <person name="LaButti K."/>
            <person name="Ng V."/>
            <person name="Ahrendt S."/>
            <person name="Min B."/>
            <person name="Choi I.G."/>
            <person name="Park H."/>
            <person name="Plett J.M."/>
            <person name="Magnuson J."/>
            <person name="Spatafora J.W."/>
            <person name="Nagy L.G."/>
            <person name="Henrissat B."/>
            <person name="Grigoriev I.V."/>
            <person name="Yang Z.L."/>
            <person name="Xu J."/>
            <person name="Martin F.M."/>
        </authorList>
    </citation>
    <scope>NUCLEOTIDE SEQUENCE</scope>
    <source>
        <strain evidence="1">KUC20120723A-06</strain>
    </source>
</reference>
<organism evidence="1 2">
    <name type="scientific">Leucogyrophana mollusca</name>
    <dbReference type="NCBI Taxonomy" id="85980"/>
    <lineage>
        <taxon>Eukaryota</taxon>
        <taxon>Fungi</taxon>
        <taxon>Dikarya</taxon>
        <taxon>Basidiomycota</taxon>
        <taxon>Agaricomycotina</taxon>
        <taxon>Agaricomycetes</taxon>
        <taxon>Agaricomycetidae</taxon>
        <taxon>Boletales</taxon>
        <taxon>Boletales incertae sedis</taxon>
        <taxon>Leucogyrophana</taxon>
    </lineage>
</organism>